<evidence type="ECO:0000256" key="1">
    <source>
        <dbReference type="SAM" id="MobiDB-lite"/>
    </source>
</evidence>
<dbReference type="InterPro" id="IPR005337">
    <property type="entry name" value="RapZ-like"/>
</dbReference>
<keyword evidence="4" id="KW-1185">Reference proteome</keyword>
<proteinExistence type="predicted"/>
<dbReference type="EMBL" id="MU155133">
    <property type="protein sequence ID" value="KAF9485822.1"/>
    <property type="molecule type" value="Genomic_DNA"/>
</dbReference>
<protein>
    <recommendedName>
        <fullName evidence="2">RapZ C-terminal domain-containing protein</fullName>
    </recommendedName>
</protein>
<gene>
    <name evidence="3" type="ORF">BDN70DRAFT_870713</name>
</gene>
<dbReference type="OrthoDB" id="10267139at2759"/>
<dbReference type="Proteomes" id="UP000807469">
    <property type="component" value="Unassembled WGS sequence"/>
</dbReference>
<accession>A0A9P5ZE84</accession>
<dbReference type="GO" id="GO:0005524">
    <property type="term" value="F:ATP binding"/>
    <property type="evidence" value="ECO:0007669"/>
    <property type="project" value="InterPro"/>
</dbReference>
<reference evidence="3" key="1">
    <citation type="submission" date="2020-11" db="EMBL/GenBank/DDBJ databases">
        <authorList>
            <consortium name="DOE Joint Genome Institute"/>
            <person name="Ahrendt S."/>
            <person name="Riley R."/>
            <person name="Andreopoulos W."/>
            <person name="Labutti K."/>
            <person name="Pangilinan J."/>
            <person name="Ruiz-Duenas F.J."/>
            <person name="Barrasa J.M."/>
            <person name="Sanchez-Garcia M."/>
            <person name="Camarero S."/>
            <person name="Miyauchi S."/>
            <person name="Serrano A."/>
            <person name="Linde D."/>
            <person name="Babiker R."/>
            <person name="Drula E."/>
            <person name="Ayuso-Fernandez I."/>
            <person name="Pacheco R."/>
            <person name="Padilla G."/>
            <person name="Ferreira P."/>
            <person name="Barriuso J."/>
            <person name="Kellner H."/>
            <person name="Castanera R."/>
            <person name="Alfaro M."/>
            <person name="Ramirez L."/>
            <person name="Pisabarro A.G."/>
            <person name="Kuo A."/>
            <person name="Tritt A."/>
            <person name="Lipzen A."/>
            <person name="He G."/>
            <person name="Yan M."/>
            <person name="Ng V."/>
            <person name="Cullen D."/>
            <person name="Martin F."/>
            <person name="Rosso M.-N."/>
            <person name="Henrissat B."/>
            <person name="Hibbett D."/>
            <person name="Martinez A.T."/>
            <person name="Grigoriev I.V."/>
        </authorList>
    </citation>
    <scope>NUCLEOTIDE SEQUENCE</scope>
    <source>
        <strain evidence="3">CIRM-BRFM 674</strain>
    </source>
</reference>
<evidence type="ECO:0000313" key="3">
    <source>
        <dbReference type="EMBL" id="KAF9485822.1"/>
    </source>
</evidence>
<organism evidence="3 4">
    <name type="scientific">Pholiota conissans</name>
    <dbReference type="NCBI Taxonomy" id="109636"/>
    <lineage>
        <taxon>Eukaryota</taxon>
        <taxon>Fungi</taxon>
        <taxon>Dikarya</taxon>
        <taxon>Basidiomycota</taxon>
        <taxon>Agaricomycotina</taxon>
        <taxon>Agaricomycetes</taxon>
        <taxon>Agaricomycetidae</taxon>
        <taxon>Agaricales</taxon>
        <taxon>Agaricineae</taxon>
        <taxon>Strophariaceae</taxon>
        <taxon>Pholiota</taxon>
    </lineage>
</organism>
<feature type="compositionally biased region" description="Polar residues" evidence="1">
    <location>
        <begin position="24"/>
        <end position="37"/>
    </location>
</feature>
<feature type="domain" description="RapZ C-terminal" evidence="2">
    <location>
        <begin position="39"/>
        <end position="157"/>
    </location>
</feature>
<dbReference type="Pfam" id="PF22740">
    <property type="entry name" value="PapZ_C"/>
    <property type="match status" value="1"/>
</dbReference>
<evidence type="ECO:0000313" key="4">
    <source>
        <dbReference type="Proteomes" id="UP000807469"/>
    </source>
</evidence>
<dbReference type="AlphaFoldDB" id="A0A9P5ZE84"/>
<feature type="region of interest" description="Disordered" evidence="1">
    <location>
        <begin position="1"/>
        <end position="37"/>
    </location>
</feature>
<evidence type="ECO:0000259" key="2">
    <source>
        <dbReference type="Pfam" id="PF22740"/>
    </source>
</evidence>
<dbReference type="InterPro" id="IPR053931">
    <property type="entry name" value="RapZ_C"/>
</dbReference>
<name>A0A9P5ZE84_9AGAR</name>
<dbReference type="PANTHER" id="PTHR30448:SF0">
    <property type="entry name" value="RNASE ADAPTER PROTEIN RAPZ"/>
    <property type="match status" value="1"/>
</dbReference>
<dbReference type="PANTHER" id="PTHR30448">
    <property type="entry name" value="RNASE ADAPTER PROTEIN RAPZ"/>
    <property type="match status" value="1"/>
</dbReference>
<comment type="caution">
    <text evidence="3">The sequence shown here is derived from an EMBL/GenBank/DDBJ whole genome shotgun (WGS) entry which is preliminary data.</text>
</comment>
<sequence>MTSIRDPEISSEPEGPSNDDLLFSNENHTLPTSNNDRPTLHLTSFGYRIGPLFPTPDITFDIRALPNPPKSVRTGRTGLSQTLREGFFADERVQRRFREICARIKAHVEEADARGRRMVRVGVCCEIGRHRSVAVVEELGHVRFEGWNVVVGHRDVHRVKKSGRSTHDHRRANYADGT</sequence>